<keyword evidence="2 4" id="KW-0378">Hydrolase</keyword>
<protein>
    <submittedName>
        <fullName evidence="4">Dienelactone hydrolase family protein</fullName>
    </submittedName>
</protein>
<reference evidence="4 5" key="1">
    <citation type="submission" date="2024-01" db="EMBL/GenBank/DDBJ databases">
        <title>Pedobacter sp. nov., isolated from oil-contaminated soil.</title>
        <authorList>
            <person name="Le N.T.T."/>
        </authorList>
    </citation>
    <scope>NUCLEOTIDE SEQUENCE [LARGE SCALE GENOMIC DNA]</scope>
    <source>
        <strain evidence="4 5">VNH31</strain>
    </source>
</reference>
<comment type="caution">
    <text evidence="4">The sequence shown here is derived from an EMBL/GenBank/DDBJ whole genome shotgun (WGS) entry which is preliminary data.</text>
</comment>
<dbReference type="EMBL" id="JAZDQU010000002">
    <property type="protein sequence ID" value="MEE1885621.1"/>
    <property type="molecule type" value="Genomic_DNA"/>
</dbReference>
<dbReference type="SUPFAM" id="SSF53474">
    <property type="entry name" value="alpha/beta-Hydrolases"/>
    <property type="match status" value="1"/>
</dbReference>
<dbReference type="Pfam" id="PF02230">
    <property type="entry name" value="Abhydrolase_2"/>
    <property type="match status" value="1"/>
</dbReference>
<dbReference type="InterPro" id="IPR003140">
    <property type="entry name" value="PLipase/COase/thioEstase"/>
</dbReference>
<dbReference type="RefSeq" id="WP_330146516.1">
    <property type="nucleotide sequence ID" value="NZ_JAZDQU010000002.1"/>
</dbReference>
<organism evidence="4 5">
    <name type="scientific">Pedobacter flavus</name>
    <dbReference type="NCBI Taxonomy" id="3113906"/>
    <lineage>
        <taxon>Bacteria</taxon>
        <taxon>Pseudomonadati</taxon>
        <taxon>Bacteroidota</taxon>
        <taxon>Sphingobacteriia</taxon>
        <taxon>Sphingobacteriales</taxon>
        <taxon>Sphingobacteriaceae</taxon>
        <taxon>Pedobacter</taxon>
    </lineage>
</organism>
<dbReference type="PANTHER" id="PTHR10655:SF17">
    <property type="entry name" value="LYSOPHOSPHOLIPASE-LIKE PROTEIN 1"/>
    <property type="match status" value="1"/>
</dbReference>
<evidence type="ECO:0000259" key="3">
    <source>
        <dbReference type="Pfam" id="PF02230"/>
    </source>
</evidence>
<comment type="similarity">
    <text evidence="1">Belongs to the AB hydrolase superfamily. AB hydrolase 2 family.</text>
</comment>
<evidence type="ECO:0000313" key="4">
    <source>
        <dbReference type="EMBL" id="MEE1885621.1"/>
    </source>
</evidence>
<dbReference type="InterPro" id="IPR050565">
    <property type="entry name" value="LYPA1-2/EST-like"/>
</dbReference>
<name>A0ABU7H305_9SPHI</name>
<sequence>MDHNFITKGDINNSNKAVIFVHGRGATAQDIISLAAYFPVATYYLIAPQAPNNTWYPYSFMAKIEDNEPYLSHSLSTLDKTVKELENNGINTENIYFIGFSQGACLTLDYNARNAKKYGGIIAFTGGLIGEQLDPKNYTGDFNSTPIYIGSSNPDQHVPVSRVHESSSLLTNMGALVKEEIFDYMGHTITKEEIDSAKSFIFK</sequence>
<dbReference type="GO" id="GO:0016787">
    <property type="term" value="F:hydrolase activity"/>
    <property type="evidence" value="ECO:0007669"/>
    <property type="project" value="UniProtKB-KW"/>
</dbReference>
<proteinExistence type="inferred from homology"/>
<dbReference type="Proteomes" id="UP001337681">
    <property type="component" value="Unassembled WGS sequence"/>
</dbReference>
<dbReference type="InterPro" id="IPR029058">
    <property type="entry name" value="AB_hydrolase_fold"/>
</dbReference>
<dbReference type="PANTHER" id="PTHR10655">
    <property type="entry name" value="LYSOPHOSPHOLIPASE-RELATED"/>
    <property type="match status" value="1"/>
</dbReference>
<evidence type="ECO:0000256" key="2">
    <source>
        <dbReference type="ARBA" id="ARBA00022801"/>
    </source>
</evidence>
<keyword evidence="5" id="KW-1185">Reference proteome</keyword>
<gene>
    <name evidence="4" type="ORF">VRU49_09355</name>
</gene>
<accession>A0ABU7H305</accession>
<evidence type="ECO:0000256" key="1">
    <source>
        <dbReference type="ARBA" id="ARBA00006499"/>
    </source>
</evidence>
<feature type="domain" description="Phospholipase/carboxylesterase/thioesterase" evidence="3">
    <location>
        <begin position="12"/>
        <end position="201"/>
    </location>
</feature>
<dbReference type="Gene3D" id="3.40.50.1820">
    <property type="entry name" value="alpha/beta hydrolase"/>
    <property type="match status" value="1"/>
</dbReference>
<evidence type="ECO:0000313" key="5">
    <source>
        <dbReference type="Proteomes" id="UP001337681"/>
    </source>
</evidence>